<feature type="region of interest" description="Disordered" evidence="1">
    <location>
        <begin position="52"/>
        <end position="77"/>
    </location>
</feature>
<proteinExistence type="predicted"/>
<comment type="caution">
    <text evidence="2">The sequence shown here is derived from an EMBL/GenBank/DDBJ whole genome shotgun (WGS) entry which is preliminary data.</text>
</comment>
<keyword evidence="3" id="KW-1185">Reference proteome</keyword>
<gene>
    <name evidence="2" type="ORF">TNCT_136971</name>
</gene>
<dbReference type="EMBL" id="BMAO01005103">
    <property type="protein sequence ID" value="GFQ99068.1"/>
    <property type="molecule type" value="Genomic_DNA"/>
</dbReference>
<evidence type="ECO:0000313" key="3">
    <source>
        <dbReference type="Proteomes" id="UP000887116"/>
    </source>
</evidence>
<dbReference type="AlphaFoldDB" id="A0A8X6GAB5"/>
<protein>
    <submittedName>
        <fullName evidence="2">Uncharacterized protein</fullName>
    </submittedName>
</protein>
<sequence length="77" mass="8643">MSFRSHYNQALFRDDVNGAPGLMVVFNTDDFHAAVYKQFAAISLLLMSSQSSNKVDRLKSSDDAELTDTDNDPRGWL</sequence>
<name>A0A8X6GAB5_TRICU</name>
<evidence type="ECO:0000256" key="1">
    <source>
        <dbReference type="SAM" id="MobiDB-lite"/>
    </source>
</evidence>
<evidence type="ECO:0000313" key="2">
    <source>
        <dbReference type="EMBL" id="GFQ99068.1"/>
    </source>
</evidence>
<accession>A0A8X6GAB5</accession>
<organism evidence="2 3">
    <name type="scientific">Trichonephila clavata</name>
    <name type="common">Joro spider</name>
    <name type="synonym">Nephila clavata</name>
    <dbReference type="NCBI Taxonomy" id="2740835"/>
    <lineage>
        <taxon>Eukaryota</taxon>
        <taxon>Metazoa</taxon>
        <taxon>Ecdysozoa</taxon>
        <taxon>Arthropoda</taxon>
        <taxon>Chelicerata</taxon>
        <taxon>Arachnida</taxon>
        <taxon>Araneae</taxon>
        <taxon>Araneomorphae</taxon>
        <taxon>Entelegynae</taxon>
        <taxon>Araneoidea</taxon>
        <taxon>Nephilidae</taxon>
        <taxon>Trichonephila</taxon>
    </lineage>
</organism>
<reference evidence="2" key="1">
    <citation type="submission" date="2020-07" db="EMBL/GenBank/DDBJ databases">
        <title>Multicomponent nature underlies the extraordinary mechanical properties of spider dragline silk.</title>
        <authorList>
            <person name="Kono N."/>
            <person name="Nakamura H."/>
            <person name="Mori M."/>
            <person name="Yoshida Y."/>
            <person name="Ohtoshi R."/>
            <person name="Malay A.D."/>
            <person name="Moran D.A.P."/>
            <person name="Tomita M."/>
            <person name="Numata K."/>
            <person name="Arakawa K."/>
        </authorList>
    </citation>
    <scope>NUCLEOTIDE SEQUENCE</scope>
</reference>
<dbReference type="Proteomes" id="UP000887116">
    <property type="component" value="Unassembled WGS sequence"/>
</dbReference>